<dbReference type="NCBIfam" id="NF008453">
    <property type="entry name" value="PRK11308.1"/>
    <property type="match status" value="1"/>
</dbReference>
<dbReference type="GO" id="GO:0016887">
    <property type="term" value="F:ATP hydrolysis activity"/>
    <property type="evidence" value="ECO:0007669"/>
    <property type="project" value="InterPro"/>
</dbReference>
<dbReference type="CDD" id="cd03257">
    <property type="entry name" value="ABC_NikE_OppD_transporters"/>
    <property type="match status" value="1"/>
</dbReference>
<dbReference type="PANTHER" id="PTHR43776">
    <property type="entry name" value="TRANSPORT ATP-BINDING PROTEIN"/>
    <property type="match status" value="1"/>
</dbReference>
<organism evidence="5 6">
    <name type="scientific">Methanooceanicella nereidis</name>
    <dbReference type="NCBI Taxonomy" id="2052831"/>
    <lineage>
        <taxon>Archaea</taxon>
        <taxon>Methanobacteriati</taxon>
        <taxon>Methanobacteriota</taxon>
        <taxon>Stenosarchaea group</taxon>
        <taxon>Methanomicrobia</taxon>
        <taxon>Methanocellales</taxon>
        <taxon>Methanocellaceae</taxon>
        <taxon>Methanooceanicella</taxon>
    </lineage>
</organism>
<dbReference type="InterPro" id="IPR050319">
    <property type="entry name" value="ABC_transp_ATP-bind"/>
</dbReference>
<dbReference type="FunFam" id="3.40.50.300:FF:000016">
    <property type="entry name" value="Oligopeptide ABC transporter ATP-binding component"/>
    <property type="match status" value="1"/>
</dbReference>
<dbReference type="InterPro" id="IPR003439">
    <property type="entry name" value="ABC_transporter-like_ATP-bd"/>
</dbReference>
<dbReference type="Gene3D" id="3.40.50.300">
    <property type="entry name" value="P-loop containing nucleotide triphosphate hydrolases"/>
    <property type="match status" value="1"/>
</dbReference>
<dbReference type="SMART" id="SM00382">
    <property type="entry name" value="AAA"/>
    <property type="match status" value="1"/>
</dbReference>
<dbReference type="Pfam" id="PF08352">
    <property type="entry name" value="oligo_HPY"/>
    <property type="match status" value="1"/>
</dbReference>
<keyword evidence="6" id="KW-1185">Reference proteome</keyword>
<dbReference type="Proteomes" id="UP001320159">
    <property type="component" value="Unassembled WGS sequence"/>
</dbReference>
<dbReference type="GO" id="GO:0055085">
    <property type="term" value="P:transmembrane transport"/>
    <property type="evidence" value="ECO:0007669"/>
    <property type="project" value="UniProtKB-ARBA"/>
</dbReference>
<dbReference type="RefSeq" id="WP_230740256.1">
    <property type="nucleotide sequence ID" value="NZ_PGCK01000002.1"/>
</dbReference>
<evidence type="ECO:0000256" key="2">
    <source>
        <dbReference type="ARBA" id="ARBA00022741"/>
    </source>
</evidence>
<dbReference type="EMBL" id="PGCK01000002">
    <property type="protein sequence ID" value="MCD1293851.1"/>
    <property type="molecule type" value="Genomic_DNA"/>
</dbReference>
<comment type="caution">
    <text evidence="5">The sequence shown here is derived from an EMBL/GenBank/DDBJ whole genome shotgun (WGS) entry which is preliminary data.</text>
</comment>
<dbReference type="SUPFAM" id="SSF52540">
    <property type="entry name" value="P-loop containing nucleoside triphosphate hydrolases"/>
    <property type="match status" value="1"/>
</dbReference>
<keyword evidence="1" id="KW-0813">Transport</keyword>
<feature type="domain" description="ABC transporter" evidence="4">
    <location>
        <begin position="6"/>
        <end position="256"/>
    </location>
</feature>
<dbReference type="NCBIfam" id="TIGR01727">
    <property type="entry name" value="oligo_HPY"/>
    <property type="match status" value="1"/>
</dbReference>
<evidence type="ECO:0000259" key="4">
    <source>
        <dbReference type="PROSITE" id="PS50893"/>
    </source>
</evidence>
<dbReference type="PROSITE" id="PS50893">
    <property type="entry name" value="ABC_TRANSPORTER_2"/>
    <property type="match status" value="1"/>
</dbReference>
<evidence type="ECO:0000256" key="3">
    <source>
        <dbReference type="ARBA" id="ARBA00022840"/>
    </source>
</evidence>
<accession>A0AAP2RAB0</accession>
<proteinExistence type="predicted"/>
<dbReference type="AlphaFoldDB" id="A0AAP2RAB0"/>
<dbReference type="PROSITE" id="PS00211">
    <property type="entry name" value="ABC_TRANSPORTER_1"/>
    <property type="match status" value="1"/>
</dbReference>
<evidence type="ECO:0000256" key="1">
    <source>
        <dbReference type="ARBA" id="ARBA00022448"/>
    </source>
</evidence>
<evidence type="ECO:0000313" key="5">
    <source>
        <dbReference type="EMBL" id="MCD1293851.1"/>
    </source>
</evidence>
<name>A0AAP2RAB0_9EURY</name>
<dbReference type="InterPro" id="IPR027417">
    <property type="entry name" value="P-loop_NTPase"/>
</dbReference>
<reference evidence="5 6" key="1">
    <citation type="submission" date="2017-11" db="EMBL/GenBank/DDBJ databases">
        <title>Isolation and Characterization of Family Methanocellaceae Species from Potential Methane Hydrate Area Offshore Southwestern Taiwan.</title>
        <authorList>
            <person name="Zhang W.-L."/>
            <person name="Chen W.-C."/>
            <person name="Lai M.-C."/>
            <person name="Chen S.-C."/>
        </authorList>
    </citation>
    <scope>NUCLEOTIDE SEQUENCE [LARGE SCALE GENOMIC DNA]</scope>
    <source>
        <strain evidence="5 6">CWC-04</strain>
    </source>
</reference>
<gene>
    <name evidence="5" type="ORF">CUJ83_02415</name>
</gene>
<sequence length="324" mass="36377">MSEILLEVKDLKKYFPIQGGIFSKTVQNVKAVDGVDLYIKKGETLGLVGESGCGKTTVGRTILRLLEPTGGQILFNNEDIMKYNKKNMLKLRQNMQIVFQDPNSSLNPRMTIKDIIAEPLIINGLVKGEDVENTVTQLLEAVGLNPQHLHRYPHEFSGGQRQRIGIARALALNPKFVVLDEPTSSLDVSVQSQILNKLKDLQKELGLTYLFISHNLIVVKYLSDRVAVMYLGKIVESAKTQELFDKPLHPYTQALLSAIPVPDPNCKRNRIILEGDVPTPINPPSGCRFHTRCKHRMDICSKVEPEMKDTGNEHFVACHLMDKQ</sequence>
<protein>
    <submittedName>
        <fullName evidence="5">Peptide ABC transporter substrate-binding protein</fullName>
    </submittedName>
</protein>
<evidence type="ECO:0000313" key="6">
    <source>
        <dbReference type="Proteomes" id="UP001320159"/>
    </source>
</evidence>
<dbReference type="GO" id="GO:0015833">
    <property type="term" value="P:peptide transport"/>
    <property type="evidence" value="ECO:0007669"/>
    <property type="project" value="InterPro"/>
</dbReference>
<dbReference type="GO" id="GO:0005524">
    <property type="term" value="F:ATP binding"/>
    <property type="evidence" value="ECO:0007669"/>
    <property type="project" value="UniProtKB-KW"/>
</dbReference>
<dbReference type="InterPro" id="IPR013563">
    <property type="entry name" value="Oligopep_ABC_C"/>
</dbReference>
<keyword evidence="2" id="KW-0547">Nucleotide-binding</keyword>
<dbReference type="InterPro" id="IPR003593">
    <property type="entry name" value="AAA+_ATPase"/>
</dbReference>
<dbReference type="Pfam" id="PF00005">
    <property type="entry name" value="ABC_tran"/>
    <property type="match status" value="1"/>
</dbReference>
<keyword evidence="3" id="KW-0067">ATP-binding</keyword>
<dbReference type="InterPro" id="IPR017871">
    <property type="entry name" value="ABC_transporter-like_CS"/>
</dbReference>